<proteinExistence type="predicted"/>
<dbReference type="EMBL" id="MU277212">
    <property type="protein sequence ID" value="KAI0061492.1"/>
    <property type="molecule type" value="Genomic_DNA"/>
</dbReference>
<comment type="caution">
    <text evidence="1">The sequence shown here is derived from an EMBL/GenBank/DDBJ whole genome shotgun (WGS) entry which is preliminary data.</text>
</comment>
<keyword evidence="2" id="KW-1185">Reference proteome</keyword>
<gene>
    <name evidence="1" type="ORF">BV25DRAFT_1826628</name>
</gene>
<reference evidence="1" key="1">
    <citation type="submission" date="2021-03" db="EMBL/GenBank/DDBJ databases">
        <authorList>
            <consortium name="DOE Joint Genome Institute"/>
            <person name="Ahrendt S."/>
            <person name="Looney B.P."/>
            <person name="Miyauchi S."/>
            <person name="Morin E."/>
            <person name="Drula E."/>
            <person name="Courty P.E."/>
            <person name="Chicoki N."/>
            <person name="Fauchery L."/>
            <person name="Kohler A."/>
            <person name="Kuo A."/>
            <person name="Labutti K."/>
            <person name="Pangilinan J."/>
            <person name="Lipzen A."/>
            <person name="Riley R."/>
            <person name="Andreopoulos W."/>
            <person name="He G."/>
            <person name="Johnson J."/>
            <person name="Barry K.W."/>
            <person name="Grigoriev I.V."/>
            <person name="Nagy L."/>
            <person name="Hibbett D."/>
            <person name="Henrissat B."/>
            <person name="Matheny P.B."/>
            <person name="Labbe J."/>
            <person name="Martin F."/>
        </authorList>
    </citation>
    <scope>NUCLEOTIDE SEQUENCE</scope>
    <source>
        <strain evidence="1">HHB10654</strain>
    </source>
</reference>
<accession>A0ACB8SZ72</accession>
<organism evidence="1 2">
    <name type="scientific">Artomyces pyxidatus</name>
    <dbReference type="NCBI Taxonomy" id="48021"/>
    <lineage>
        <taxon>Eukaryota</taxon>
        <taxon>Fungi</taxon>
        <taxon>Dikarya</taxon>
        <taxon>Basidiomycota</taxon>
        <taxon>Agaricomycotina</taxon>
        <taxon>Agaricomycetes</taxon>
        <taxon>Russulales</taxon>
        <taxon>Auriscalpiaceae</taxon>
        <taxon>Artomyces</taxon>
    </lineage>
</organism>
<reference evidence="1" key="2">
    <citation type="journal article" date="2022" name="New Phytol.">
        <title>Evolutionary transition to the ectomycorrhizal habit in the genomes of a hyperdiverse lineage of mushroom-forming fungi.</title>
        <authorList>
            <person name="Looney B."/>
            <person name="Miyauchi S."/>
            <person name="Morin E."/>
            <person name="Drula E."/>
            <person name="Courty P.E."/>
            <person name="Kohler A."/>
            <person name="Kuo A."/>
            <person name="LaButti K."/>
            <person name="Pangilinan J."/>
            <person name="Lipzen A."/>
            <person name="Riley R."/>
            <person name="Andreopoulos W."/>
            <person name="He G."/>
            <person name="Johnson J."/>
            <person name="Nolan M."/>
            <person name="Tritt A."/>
            <person name="Barry K.W."/>
            <person name="Grigoriev I.V."/>
            <person name="Nagy L.G."/>
            <person name="Hibbett D."/>
            <person name="Henrissat B."/>
            <person name="Matheny P.B."/>
            <person name="Labbe J."/>
            <person name="Martin F.M."/>
        </authorList>
    </citation>
    <scope>NUCLEOTIDE SEQUENCE</scope>
    <source>
        <strain evidence="1">HHB10654</strain>
    </source>
</reference>
<protein>
    <submittedName>
        <fullName evidence="1">Uncharacterized protein</fullName>
    </submittedName>
</protein>
<dbReference type="Proteomes" id="UP000814140">
    <property type="component" value="Unassembled WGS sequence"/>
</dbReference>
<sequence length="249" mass="24901">MSLFTIFFIYLVAFVHAAPLVKRIVVSPHITSPSASTVWNVGDKVTVTWDTSTIPEPKNFTGSLVLGFETPNSENLDAANPLATGFLLTDGQVDITVPNVPSKTTYIVVLFGDSGNASPEFTITGGSVSPSTPITSGSAVTSPIAPPTSTASESSTTAPTSSTVPITTSAASPSTTVTSLPPSSSTAPPSSSSTSPSSTSVSSAPSSSVSPSASSSPQSGSANGALSRHVDALTMALCAGAAMALTFVL</sequence>
<evidence type="ECO:0000313" key="1">
    <source>
        <dbReference type="EMBL" id="KAI0061492.1"/>
    </source>
</evidence>
<evidence type="ECO:0000313" key="2">
    <source>
        <dbReference type="Proteomes" id="UP000814140"/>
    </source>
</evidence>
<name>A0ACB8SZ72_9AGAM</name>